<name>A0A0B7F9Y4_THACB</name>
<keyword evidence="2" id="KW-1185">Reference proteome</keyword>
<sequence length="87" mass="10140">MIRLLNDSPNIRRLVWMVVPRPRWDMENSWDDQVTLDDAEHLSGVPGVEVFYWPGIQSDEEILKEGLAGPRFLGENAKYGTLWERID</sequence>
<dbReference type="OrthoDB" id="3143176at2759"/>
<evidence type="ECO:0000313" key="2">
    <source>
        <dbReference type="Proteomes" id="UP000059188"/>
    </source>
</evidence>
<proteinExistence type="predicted"/>
<dbReference type="Proteomes" id="UP000059188">
    <property type="component" value="Unassembled WGS sequence"/>
</dbReference>
<gene>
    <name evidence="1" type="ORF">RSOLAG1IB_06076</name>
</gene>
<dbReference type="EMBL" id="LN679110">
    <property type="protein sequence ID" value="CEL53008.1"/>
    <property type="molecule type" value="Genomic_DNA"/>
</dbReference>
<reference evidence="1 2" key="1">
    <citation type="submission" date="2014-11" db="EMBL/GenBank/DDBJ databases">
        <authorList>
            <person name="Wibberg Daniel"/>
        </authorList>
    </citation>
    <scope>NUCLEOTIDE SEQUENCE [LARGE SCALE GENOMIC DNA]</scope>
    <source>
        <strain evidence="1">Rhizoctonia solani AG1-IB 7/3/14</strain>
    </source>
</reference>
<dbReference type="AlphaFoldDB" id="A0A0B7F9Y4"/>
<organism evidence="1 2">
    <name type="scientific">Thanatephorus cucumeris (strain AG1-IB / isolate 7/3/14)</name>
    <name type="common">Lettuce bottom rot fungus</name>
    <name type="synonym">Rhizoctonia solani</name>
    <dbReference type="NCBI Taxonomy" id="1108050"/>
    <lineage>
        <taxon>Eukaryota</taxon>
        <taxon>Fungi</taxon>
        <taxon>Dikarya</taxon>
        <taxon>Basidiomycota</taxon>
        <taxon>Agaricomycotina</taxon>
        <taxon>Agaricomycetes</taxon>
        <taxon>Cantharellales</taxon>
        <taxon>Ceratobasidiaceae</taxon>
        <taxon>Rhizoctonia</taxon>
        <taxon>Rhizoctonia solani AG-1</taxon>
    </lineage>
</organism>
<protein>
    <submittedName>
        <fullName evidence="1">Uncharacterized protein</fullName>
    </submittedName>
</protein>
<accession>A0A0B7F9Y4</accession>
<evidence type="ECO:0000313" key="1">
    <source>
        <dbReference type="EMBL" id="CEL53008.1"/>
    </source>
</evidence>